<dbReference type="PANTHER" id="PTHR33490:SF3">
    <property type="entry name" value="CONSERVED INTEGRAL MEMBRANE PROTEIN"/>
    <property type="match status" value="1"/>
</dbReference>
<dbReference type="SMART" id="SM00460">
    <property type="entry name" value="TGc"/>
    <property type="match status" value="1"/>
</dbReference>
<protein>
    <recommendedName>
        <fullName evidence="1">Transglutaminase-like domain-containing protein</fullName>
    </recommendedName>
</protein>
<accession>A0A3B1CBQ5</accession>
<dbReference type="AlphaFoldDB" id="A0A3B1CBQ5"/>
<feature type="domain" description="Transglutaminase-like" evidence="1">
    <location>
        <begin position="395"/>
        <end position="456"/>
    </location>
</feature>
<sequence length="495" mass="54132">MKWLLSLYIIVISLSFTVANAAGATAPEWLGNTYGTVLSEDWMNVKFGGQKMGFSYSKIEQGDNGYRIISRAVVRLEIMGAMQDMSFSRSYYLDKNRNVIGFISLMKTMNQRQQTLGVIENGSVHMKITGAGGTSAVTKKISPGVQFAETMGFAIADKLKVGFKATIPVFIVELRANNTMDIEIVGQKTIQVDNKPTQVFVANITLQGFKSKSYITSSGVIVREEQSLMGIVSEKTDGDNAISFPASGSVPISSLITFSLIKPDKSLPGHSSIRELKLDITGIKNPASLPGDERQVKGSPEWIKDLAGKRRLVIPLTIKRKQPGKSVPISKAYKGDSGSVMPTPEIQSENKMIKREAKKIVGDEKDAWEAAKKINRWVFSNVKKKLVDSFTAVDTLLAMEGECQSHTNLFAALGRSVGLPVKVASGIVYSSENEGFLYHAWPEVYVGEWVAMDPTLGQDVADATHIKLAEGGVESQLQLVRFIGKLNITINSYSK</sequence>
<dbReference type="SUPFAM" id="SSF54001">
    <property type="entry name" value="Cysteine proteinases"/>
    <property type="match status" value="1"/>
</dbReference>
<name>A0A3B1CBQ5_9ZZZZ</name>
<evidence type="ECO:0000259" key="1">
    <source>
        <dbReference type="SMART" id="SM00460"/>
    </source>
</evidence>
<dbReference type="Gene3D" id="3.10.620.30">
    <property type="match status" value="1"/>
</dbReference>
<dbReference type="EMBL" id="UOGA01000200">
    <property type="protein sequence ID" value="VAX21368.1"/>
    <property type="molecule type" value="Genomic_DNA"/>
</dbReference>
<dbReference type="PANTHER" id="PTHR33490">
    <property type="entry name" value="BLR5614 PROTEIN-RELATED"/>
    <property type="match status" value="1"/>
</dbReference>
<dbReference type="InterPro" id="IPR002931">
    <property type="entry name" value="Transglutaminase-like"/>
</dbReference>
<gene>
    <name evidence="2" type="ORF">MNBD_NITROSPINAE04-1861</name>
</gene>
<proteinExistence type="predicted"/>
<dbReference type="InterPro" id="IPR038765">
    <property type="entry name" value="Papain-like_cys_pep_sf"/>
</dbReference>
<dbReference type="Pfam" id="PF01841">
    <property type="entry name" value="Transglut_core"/>
    <property type="match status" value="1"/>
</dbReference>
<organism evidence="2">
    <name type="scientific">hydrothermal vent metagenome</name>
    <dbReference type="NCBI Taxonomy" id="652676"/>
    <lineage>
        <taxon>unclassified sequences</taxon>
        <taxon>metagenomes</taxon>
        <taxon>ecological metagenomes</taxon>
    </lineage>
</organism>
<evidence type="ECO:0000313" key="2">
    <source>
        <dbReference type="EMBL" id="VAX21368.1"/>
    </source>
</evidence>
<reference evidence="2" key="1">
    <citation type="submission" date="2018-06" db="EMBL/GenBank/DDBJ databases">
        <authorList>
            <person name="Zhirakovskaya E."/>
        </authorList>
    </citation>
    <scope>NUCLEOTIDE SEQUENCE</scope>
</reference>